<keyword evidence="5" id="KW-1003">Cell membrane</keyword>
<keyword evidence="12" id="KW-1185">Reference proteome</keyword>
<dbReference type="EMBL" id="AKKV01000027">
    <property type="protein sequence ID" value="EIT85084.1"/>
    <property type="molecule type" value="Genomic_DNA"/>
</dbReference>
<evidence type="ECO:0000256" key="2">
    <source>
        <dbReference type="ARBA" id="ARBA00010004"/>
    </source>
</evidence>
<comment type="caution">
    <text evidence="11">The sequence shown here is derived from an EMBL/GenBank/DDBJ whole genome shotgun (WGS) entry which is preliminary data.</text>
</comment>
<keyword evidence="8" id="KW-0653">Protein transport</keyword>
<dbReference type="OrthoDB" id="2968361at2"/>
<evidence type="ECO:0000256" key="1">
    <source>
        <dbReference type="ARBA" id="ARBA00004413"/>
    </source>
</evidence>
<keyword evidence="10" id="KW-1006">Bacterial flagellum protein export</keyword>
<evidence type="ECO:0000313" key="11">
    <source>
        <dbReference type="EMBL" id="EIT85084.1"/>
    </source>
</evidence>
<dbReference type="GO" id="GO:0044781">
    <property type="term" value="P:bacterial-type flagellum organization"/>
    <property type="evidence" value="ECO:0007669"/>
    <property type="project" value="UniProtKB-KW"/>
</dbReference>
<dbReference type="NCBIfam" id="TIGR02473">
    <property type="entry name" value="flagell_FliJ"/>
    <property type="match status" value="1"/>
</dbReference>
<dbReference type="Pfam" id="PF02050">
    <property type="entry name" value="FliJ"/>
    <property type="match status" value="1"/>
</dbReference>
<keyword evidence="6" id="KW-0145">Chemotaxis</keyword>
<comment type="subcellular location">
    <subcellularLocation>
        <location evidence="1">Cell membrane</location>
        <topology evidence="1">Peripheral membrane protein</topology>
        <orientation evidence="1">Cytoplasmic side</orientation>
    </subcellularLocation>
</comment>
<dbReference type="GO" id="GO:0009288">
    <property type="term" value="C:bacterial-type flagellum"/>
    <property type="evidence" value="ECO:0007669"/>
    <property type="project" value="InterPro"/>
</dbReference>
<keyword evidence="11" id="KW-0282">Flagellum</keyword>
<evidence type="ECO:0000256" key="8">
    <source>
        <dbReference type="ARBA" id="ARBA00022927"/>
    </source>
</evidence>
<comment type="similarity">
    <text evidence="2">Belongs to the FliJ family.</text>
</comment>
<dbReference type="InterPro" id="IPR053716">
    <property type="entry name" value="Flag_assembly_chemotaxis_eff"/>
</dbReference>
<dbReference type="GO" id="GO:0006935">
    <property type="term" value="P:chemotaxis"/>
    <property type="evidence" value="ECO:0007669"/>
    <property type="project" value="UniProtKB-KW"/>
</dbReference>
<evidence type="ECO:0000256" key="6">
    <source>
        <dbReference type="ARBA" id="ARBA00022500"/>
    </source>
</evidence>
<dbReference type="RefSeq" id="WP_007202544.1">
    <property type="nucleotide sequence ID" value="NZ_AKKV01000027.1"/>
</dbReference>
<dbReference type="Gene3D" id="1.10.287.1700">
    <property type="match status" value="1"/>
</dbReference>
<dbReference type="GO" id="GO:0071973">
    <property type="term" value="P:bacterial-type flagellum-dependent cell motility"/>
    <property type="evidence" value="ECO:0007669"/>
    <property type="project" value="InterPro"/>
</dbReference>
<sequence>MIFEFKMEKLLRLKIREKEQAEVSYAASVDRFEELAQTLFQLLKQRERIEEHSSHQFRQKVVINELQQTQRFLLSLSQRIADLHERVLHARREMNEAQQWLVEKTTDVKKLEKLKEKREEVHKEHIRLYEMKESDEVAVRRYINV</sequence>
<dbReference type="eggNOG" id="COG2882">
    <property type="taxonomic scope" value="Bacteria"/>
</dbReference>
<evidence type="ECO:0000256" key="3">
    <source>
        <dbReference type="ARBA" id="ARBA00020392"/>
    </source>
</evidence>
<proteinExistence type="inferred from homology"/>
<keyword evidence="7" id="KW-1005">Bacterial flagellum biogenesis</keyword>
<evidence type="ECO:0000256" key="7">
    <source>
        <dbReference type="ARBA" id="ARBA00022795"/>
    </source>
</evidence>
<keyword evidence="11" id="KW-0969">Cilium</keyword>
<keyword evidence="4" id="KW-0813">Transport</keyword>
<dbReference type="Proteomes" id="UP000004080">
    <property type="component" value="Unassembled WGS sequence"/>
</dbReference>
<organism evidence="11 12">
    <name type="scientific">Fictibacillus macauensis ZFHKF-1</name>
    <dbReference type="NCBI Taxonomy" id="1196324"/>
    <lineage>
        <taxon>Bacteria</taxon>
        <taxon>Bacillati</taxon>
        <taxon>Bacillota</taxon>
        <taxon>Bacilli</taxon>
        <taxon>Bacillales</taxon>
        <taxon>Fictibacillaceae</taxon>
        <taxon>Fictibacillus</taxon>
    </lineage>
</organism>
<dbReference type="InterPro" id="IPR012823">
    <property type="entry name" value="Flagell_FliJ"/>
</dbReference>
<name>I8AI07_9BACL</name>
<evidence type="ECO:0000256" key="9">
    <source>
        <dbReference type="ARBA" id="ARBA00023136"/>
    </source>
</evidence>
<keyword evidence="9" id="KW-0472">Membrane</keyword>
<evidence type="ECO:0000313" key="12">
    <source>
        <dbReference type="Proteomes" id="UP000004080"/>
    </source>
</evidence>
<evidence type="ECO:0000256" key="5">
    <source>
        <dbReference type="ARBA" id="ARBA00022475"/>
    </source>
</evidence>
<dbReference type="GO" id="GO:0015031">
    <property type="term" value="P:protein transport"/>
    <property type="evidence" value="ECO:0007669"/>
    <property type="project" value="UniProtKB-KW"/>
</dbReference>
<gene>
    <name evidence="11" type="primary">fliJ</name>
    <name evidence="11" type="ORF">A374_12330</name>
</gene>
<dbReference type="STRING" id="1196324.A374_12330"/>
<reference evidence="11 12" key="1">
    <citation type="journal article" date="2012" name="J. Bacteriol.">
        <title>Genome of Bacillus macauensis ZFHKF-1, a Long-Chain-Forming Bacterium.</title>
        <authorList>
            <person name="Cai L."/>
            <person name="Zhang T."/>
        </authorList>
    </citation>
    <scope>NUCLEOTIDE SEQUENCE [LARGE SCALE GENOMIC DNA]</scope>
    <source>
        <strain evidence="11 12">ZFHKF-1</strain>
    </source>
</reference>
<dbReference type="GO" id="GO:0005886">
    <property type="term" value="C:plasma membrane"/>
    <property type="evidence" value="ECO:0007669"/>
    <property type="project" value="UniProtKB-SubCell"/>
</dbReference>
<protein>
    <recommendedName>
        <fullName evidence="3">Flagellar FliJ protein</fullName>
    </recommendedName>
</protein>
<dbReference type="AlphaFoldDB" id="I8AI07"/>
<dbReference type="PATRIC" id="fig|1196324.3.peg.2522"/>
<evidence type="ECO:0000256" key="4">
    <source>
        <dbReference type="ARBA" id="ARBA00022448"/>
    </source>
</evidence>
<accession>I8AI07</accession>
<evidence type="ECO:0000256" key="10">
    <source>
        <dbReference type="ARBA" id="ARBA00023225"/>
    </source>
</evidence>
<keyword evidence="11" id="KW-0966">Cell projection</keyword>